<feature type="signal peptide" evidence="1">
    <location>
        <begin position="1"/>
        <end position="21"/>
    </location>
</feature>
<dbReference type="OrthoDB" id="183599at2"/>
<evidence type="ECO:0008006" key="4">
    <source>
        <dbReference type="Google" id="ProtNLM"/>
    </source>
</evidence>
<name>A0A512MBJ2_9BACT</name>
<accession>A0A512MBJ2</accession>
<evidence type="ECO:0000256" key="1">
    <source>
        <dbReference type="SAM" id="SignalP"/>
    </source>
</evidence>
<dbReference type="AlphaFoldDB" id="A0A512MBJ2"/>
<dbReference type="RefSeq" id="WP_146851678.1">
    <property type="nucleotide sequence ID" value="NZ_BKAG01000025.1"/>
</dbReference>
<keyword evidence="3" id="KW-1185">Reference proteome</keyword>
<proteinExistence type="predicted"/>
<evidence type="ECO:0000313" key="2">
    <source>
        <dbReference type="EMBL" id="GEP44099.1"/>
    </source>
</evidence>
<comment type="caution">
    <text evidence="2">The sequence shown here is derived from an EMBL/GenBank/DDBJ whole genome shotgun (WGS) entry which is preliminary data.</text>
</comment>
<organism evidence="2 3">
    <name type="scientific">Brevifollis gellanilyticus</name>
    <dbReference type="NCBI Taxonomy" id="748831"/>
    <lineage>
        <taxon>Bacteria</taxon>
        <taxon>Pseudomonadati</taxon>
        <taxon>Verrucomicrobiota</taxon>
        <taxon>Verrucomicrobiia</taxon>
        <taxon>Verrucomicrobiales</taxon>
        <taxon>Verrucomicrobiaceae</taxon>
    </lineage>
</organism>
<sequence length="274" mass="29569">MKRSFFHALVLLSLTSGFVSIQTAGAQAAKSGVQEFDPQAFPGQVVDDVVVPVPSEVFSVLDKLGEPNWQQEIRKIDLAKTGDRTRLALQFGMTVAEGFVAVQAEDKETVKDIGRDVIDLATGLGLIKSVRPHAQAILDAADKGDWSSIRKEFDQTQKTVRDTMEQMKDADLSQCVSIGGWLRGTASVTSVVAKNFSADRAELLNQPMLVEHFIGSISKMSSSVKDHATVSDISKGLKNILAKMEGAVDGFTKDSVRDIGKTSDSLLDSIKAAK</sequence>
<keyword evidence="1" id="KW-0732">Signal</keyword>
<protein>
    <recommendedName>
        <fullName evidence="4">Secreted protein</fullName>
    </recommendedName>
</protein>
<dbReference type="EMBL" id="BKAG01000025">
    <property type="protein sequence ID" value="GEP44099.1"/>
    <property type="molecule type" value="Genomic_DNA"/>
</dbReference>
<feature type="chain" id="PRO_5022016010" description="Secreted protein" evidence="1">
    <location>
        <begin position="22"/>
        <end position="274"/>
    </location>
</feature>
<reference evidence="2 3" key="1">
    <citation type="submission" date="2019-07" db="EMBL/GenBank/DDBJ databases">
        <title>Whole genome shotgun sequence of Brevifollis gellanilyticus NBRC 108608.</title>
        <authorList>
            <person name="Hosoyama A."/>
            <person name="Uohara A."/>
            <person name="Ohji S."/>
            <person name="Ichikawa N."/>
        </authorList>
    </citation>
    <scope>NUCLEOTIDE SEQUENCE [LARGE SCALE GENOMIC DNA]</scope>
    <source>
        <strain evidence="2 3">NBRC 108608</strain>
    </source>
</reference>
<evidence type="ECO:0000313" key="3">
    <source>
        <dbReference type="Proteomes" id="UP000321577"/>
    </source>
</evidence>
<gene>
    <name evidence="2" type="ORF">BGE01nite_33900</name>
</gene>
<dbReference type="Proteomes" id="UP000321577">
    <property type="component" value="Unassembled WGS sequence"/>
</dbReference>